<dbReference type="EMBL" id="JRRC01123987">
    <property type="protein sequence ID" value="KHG00318.1"/>
    <property type="molecule type" value="Genomic_DNA"/>
</dbReference>
<gene>
    <name evidence="1" type="ORF">F383_38906</name>
</gene>
<sequence length="25" mass="2751">MEIEGRSSVLMINPASEMDQLASLE</sequence>
<keyword evidence="2" id="KW-1185">Reference proteome</keyword>
<dbReference type="Proteomes" id="UP000032142">
    <property type="component" value="Unassembled WGS sequence"/>
</dbReference>
<name>A0A0B0MDX6_GOSAR</name>
<dbReference type="AlphaFoldDB" id="A0A0B0MDX6"/>
<evidence type="ECO:0000313" key="2">
    <source>
        <dbReference type="Proteomes" id="UP000032142"/>
    </source>
</evidence>
<protein>
    <submittedName>
        <fullName evidence="1">Uncharacterized protein</fullName>
    </submittedName>
</protein>
<proteinExistence type="predicted"/>
<evidence type="ECO:0000313" key="1">
    <source>
        <dbReference type="EMBL" id="KHG00318.1"/>
    </source>
</evidence>
<organism evidence="1 2">
    <name type="scientific">Gossypium arboreum</name>
    <name type="common">Tree cotton</name>
    <name type="synonym">Gossypium nanking</name>
    <dbReference type="NCBI Taxonomy" id="29729"/>
    <lineage>
        <taxon>Eukaryota</taxon>
        <taxon>Viridiplantae</taxon>
        <taxon>Streptophyta</taxon>
        <taxon>Embryophyta</taxon>
        <taxon>Tracheophyta</taxon>
        <taxon>Spermatophyta</taxon>
        <taxon>Magnoliopsida</taxon>
        <taxon>eudicotyledons</taxon>
        <taxon>Gunneridae</taxon>
        <taxon>Pentapetalae</taxon>
        <taxon>rosids</taxon>
        <taxon>malvids</taxon>
        <taxon>Malvales</taxon>
        <taxon>Malvaceae</taxon>
        <taxon>Malvoideae</taxon>
        <taxon>Gossypium</taxon>
    </lineage>
</organism>
<comment type="caution">
    <text evidence="1">The sequence shown here is derived from an EMBL/GenBank/DDBJ whole genome shotgun (WGS) entry which is preliminary data.</text>
</comment>
<accession>A0A0B0MDX6</accession>
<reference evidence="2" key="1">
    <citation type="submission" date="2014-09" db="EMBL/GenBank/DDBJ databases">
        <authorList>
            <person name="Mudge J."/>
            <person name="Ramaraj T."/>
            <person name="Lindquist I.E."/>
            <person name="Bharti A.K."/>
            <person name="Sundararajan A."/>
            <person name="Cameron C.T."/>
            <person name="Woodward J.E."/>
            <person name="May G.D."/>
            <person name="Brubaker C."/>
            <person name="Broadhvest J."/>
            <person name="Wilkins T.A."/>
        </authorList>
    </citation>
    <scope>NUCLEOTIDE SEQUENCE</scope>
    <source>
        <strain evidence="2">cv. AKA8401</strain>
    </source>
</reference>